<feature type="transmembrane region" description="Helical" evidence="8">
    <location>
        <begin position="353"/>
        <end position="372"/>
    </location>
</feature>
<evidence type="ECO:0000256" key="3">
    <source>
        <dbReference type="ARBA" id="ARBA00022692"/>
    </source>
</evidence>
<keyword evidence="5 8" id="KW-0472">Membrane</keyword>
<feature type="signal peptide" evidence="9">
    <location>
        <begin position="1"/>
        <end position="17"/>
    </location>
</feature>
<evidence type="ECO:0000313" key="11">
    <source>
        <dbReference type="Proteomes" id="UP001107558"/>
    </source>
</evidence>
<reference evidence="10" key="1">
    <citation type="submission" date="2021-03" db="EMBL/GenBank/DDBJ databases">
        <title>Chromosome level genome of the anhydrobiotic midge Polypedilum vanderplanki.</title>
        <authorList>
            <person name="Yoshida Y."/>
            <person name="Kikawada T."/>
            <person name="Gusev O."/>
        </authorList>
    </citation>
    <scope>NUCLEOTIDE SEQUENCE</scope>
    <source>
        <strain evidence="10">NIAS01</strain>
        <tissue evidence="10">Whole body or cell culture</tissue>
    </source>
</reference>
<feature type="transmembrane region" description="Helical" evidence="8">
    <location>
        <begin position="413"/>
        <end position="434"/>
    </location>
</feature>
<dbReference type="EMBL" id="JADBJN010000001">
    <property type="protein sequence ID" value="KAG5679805.1"/>
    <property type="molecule type" value="Genomic_DNA"/>
</dbReference>
<dbReference type="PANTHER" id="PTHR42643:SF30">
    <property type="entry name" value="IONOTROPIC RECEPTOR 40A-RELATED"/>
    <property type="match status" value="1"/>
</dbReference>
<comment type="subcellular location">
    <subcellularLocation>
        <location evidence="1">Cell membrane</location>
        <topology evidence="1">Multi-pass membrane protein</topology>
    </subcellularLocation>
</comment>
<organism evidence="10 11">
    <name type="scientific">Polypedilum vanderplanki</name>
    <name type="common">Sleeping chironomid midge</name>
    <dbReference type="NCBI Taxonomy" id="319348"/>
    <lineage>
        <taxon>Eukaryota</taxon>
        <taxon>Metazoa</taxon>
        <taxon>Ecdysozoa</taxon>
        <taxon>Arthropoda</taxon>
        <taxon>Hexapoda</taxon>
        <taxon>Insecta</taxon>
        <taxon>Pterygota</taxon>
        <taxon>Neoptera</taxon>
        <taxon>Endopterygota</taxon>
        <taxon>Diptera</taxon>
        <taxon>Nematocera</taxon>
        <taxon>Chironomoidea</taxon>
        <taxon>Chironomidae</taxon>
        <taxon>Chironominae</taxon>
        <taxon>Polypedilum</taxon>
        <taxon>Polypedilum</taxon>
    </lineage>
</organism>
<evidence type="ECO:0000256" key="9">
    <source>
        <dbReference type="SAM" id="SignalP"/>
    </source>
</evidence>
<accession>A0A9J6CD05</accession>
<gene>
    <name evidence="10" type="ORF">PVAND_009343</name>
</gene>
<keyword evidence="2" id="KW-1003">Cell membrane</keyword>
<keyword evidence="4 8" id="KW-1133">Transmembrane helix</keyword>
<evidence type="ECO:0000256" key="5">
    <source>
        <dbReference type="ARBA" id="ARBA00023136"/>
    </source>
</evidence>
<dbReference type="GO" id="GO:0005886">
    <property type="term" value="C:plasma membrane"/>
    <property type="evidence" value="ECO:0007669"/>
    <property type="project" value="UniProtKB-SubCell"/>
</dbReference>
<dbReference type="AlphaFoldDB" id="A0A9J6CD05"/>
<evidence type="ECO:0000256" key="6">
    <source>
        <dbReference type="ARBA" id="ARBA00023170"/>
    </source>
</evidence>
<feature type="transmembrane region" description="Helical" evidence="8">
    <location>
        <begin position="606"/>
        <end position="628"/>
    </location>
</feature>
<evidence type="ECO:0000256" key="1">
    <source>
        <dbReference type="ARBA" id="ARBA00004651"/>
    </source>
</evidence>
<evidence type="ECO:0008006" key="12">
    <source>
        <dbReference type="Google" id="ProtNLM"/>
    </source>
</evidence>
<proteinExistence type="predicted"/>
<evidence type="ECO:0000256" key="2">
    <source>
        <dbReference type="ARBA" id="ARBA00022475"/>
    </source>
</evidence>
<dbReference type="OrthoDB" id="6614738at2759"/>
<comment type="caution">
    <text evidence="10">The sequence shown here is derived from an EMBL/GenBank/DDBJ whole genome shotgun (WGS) entry which is preliminary data.</text>
</comment>
<keyword evidence="9" id="KW-0732">Signal</keyword>
<evidence type="ECO:0000256" key="8">
    <source>
        <dbReference type="SAM" id="Phobius"/>
    </source>
</evidence>
<name>A0A9J6CD05_POLVA</name>
<dbReference type="Proteomes" id="UP001107558">
    <property type="component" value="Chromosome 1"/>
</dbReference>
<dbReference type="PANTHER" id="PTHR42643">
    <property type="entry name" value="IONOTROPIC RECEPTOR 20A-RELATED"/>
    <property type="match status" value="1"/>
</dbReference>
<feature type="transmembrane region" description="Helical" evidence="8">
    <location>
        <begin position="692"/>
        <end position="714"/>
    </location>
</feature>
<keyword evidence="3 8" id="KW-0812">Transmembrane</keyword>
<keyword evidence="7" id="KW-0325">Glycoprotein</keyword>
<protein>
    <recommendedName>
        <fullName evidence="12">Ionotropic receptor</fullName>
    </recommendedName>
</protein>
<keyword evidence="6" id="KW-0675">Receptor</keyword>
<evidence type="ECO:0000256" key="4">
    <source>
        <dbReference type="ARBA" id="ARBA00022989"/>
    </source>
</evidence>
<evidence type="ECO:0000256" key="7">
    <source>
        <dbReference type="ARBA" id="ARBA00023180"/>
    </source>
</evidence>
<dbReference type="Gene3D" id="1.10.287.70">
    <property type="match status" value="1"/>
</dbReference>
<sequence length="823" mass="96216">MLFFKFVTLICVSSVLSVQIKDENKELEVMAQAISDVLAKFSITKANRVDICTQFYQTNHLEDLRDSIIEKVNHRFTYEVKFDNNDRIGKYLQKPSLILIENSYLLKTFFMKFKILSSSPWQHKILIYCQNASLGNFINIKKYMNVKMLDFHDGSIEQFVYFIFEHESVIFLATISWFNKNSCNNPHLEIVDNFDKNLLKWSNIENIPNKFMNFHGCDLIFPQPMNEDPDPNDPNQTIIVKSNVNNYEIYIFSLLSEKYNYNPEFQEIEAEDIVALFYFPKNYLFIDRNYPFPTAFFKYVHQHHVIGSSKDKSKRNLHKTVSFQQLNLIFLVTPGELYTAYEKLYLPFDEPTWVLLFITFSAAFAVIFLVNFTSKPFQVLVYGHGVKIPSLNVVGTFFGIGQTKLPDLSFSRFILMMFILFCLIIRTAYQGVLFELMTSQRRKPEPKNIRGLIDQNYTLLIFDEYAYYEINQRSQNEESQWPNFKRVSVEIFEIYKTQFDNGTAKLSLLVPHHMIPGLNLLSGDYIPWRLLNEIYGTFQFSFAFFPNNFLYQPLNDAMENLNSAGILQYLYRKLFFDSRYSPRYTKKFIEESEPQVFALSDLDFGFYVWLGTCAVAIFVFLIELLGWLPKKYGKKEISKEEIRNEVKNFIEDLGEVYENDAVEVANSPRYTKKFIEESEPQVFALSDLDFGFYVWLGTCAVAIFVFLIELLGWLPKKYGKKEISKGEIQNKVKNFIEDLGEVYENDAVESLSKELSAPFSSDKSVTEITTEDINEIEEIKIESRRMSENSDDEIFAKIHPNNDSVTINENSCIFEAFKINSTN</sequence>
<feature type="chain" id="PRO_5039924969" description="Ionotropic receptor" evidence="9">
    <location>
        <begin position="18"/>
        <end position="823"/>
    </location>
</feature>
<keyword evidence="11" id="KW-1185">Reference proteome</keyword>
<evidence type="ECO:0000313" key="10">
    <source>
        <dbReference type="EMBL" id="KAG5679805.1"/>
    </source>
</evidence>
<dbReference type="InterPro" id="IPR052192">
    <property type="entry name" value="Insect_Ionotropic_Sensory_Rcpt"/>
</dbReference>
<feature type="transmembrane region" description="Helical" evidence="8">
    <location>
        <begin position="379"/>
        <end position="401"/>
    </location>
</feature>